<gene>
    <name evidence="4" type="ORF">FJY68_01215</name>
</gene>
<reference evidence="4" key="1">
    <citation type="submission" date="2019-03" db="EMBL/GenBank/DDBJ databases">
        <title>Lake Tanganyika Metagenome-Assembled Genomes (MAGs).</title>
        <authorList>
            <person name="Tran P."/>
        </authorList>
    </citation>
    <scope>NUCLEOTIDE SEQUENCE</scope>
    <source>
        <strain evidence="4">K_DeepCast_150m_m2_040</strain>
    </source>
</reference>
<protein>
    <submittedName>
        <fullName evidence="4">Methyltransferase domain-containing protein</fullName>
    </submittedName>
</protein>
<dbReference type="InterPro" id="IPR051052">
    <property type="entry name" value="Diverse_substrate_MTase"/>
</dbReference>
<dbReference type="Pfam" id="PF13649">
    <property type="entry name" value="Methyltransf_25"/>
    <property type="match status" value="1"/>
</dbReference>
<accession>A0A937XC18</accession>
<dbReference type="AlphaFoldDB" id="A0A937XC18"/>
<evidence type="ECO:0000259" key="3">
    <source>
        <dbReference type="Pfam" id="PF13649"/>
    </source>
</evidence>
<dbReference type="InterPro" id="IPR041698">
    <property type="entry name" value="Methyltransf_25"/>
</dbReference>
<dbReference type="EMBL" id="VGIR01000003">
    <property type="protein sequence ID" value="MBM3330452.1"/>
    <property type="molecule type" value="Genomic_DNA"/>
</dbReference>
<keyword evidence="1 4" id="KW-0489">Methyltransferase</keyword>
<sequence length="294" mass="33105">MRGHELPDRPLKARERHQLRKHSFDAGARLYDRFRPGYPEPLFNDLVRMSGIPVAGRILEIGPGTGQATLPLARRGFSITGIELGASMARLCRENLAAFPNVEILNTAFEDWQPVGHDRNRPAISDRVPRADCPEPFDLALSATAFHWIPAKLAFTRCAKVLRPSGSLALLWNFVDVPDNRFYNDLRALYRRIAPQVHLSKPPEERILRQSRKITSSGLFGPVTILRYPWQKEYTADSYIGLLKTMSDHAILAPKVRNEVFRAIRKLIDAHGGSFVRPVIAVLFLAPRRSSAGT</sequence>
<dbReference type="Gene3D" id="3.40.50.150">
    <property type="entry name" value="Vaccinia Virus protein VP39"/>
    <property type="match status" value="1"/>
</dbReference>
<name>A0A937XC18_UNCW3</name>
<dbReference type="InterPro" id="IPR029063">
    <property type="entry name" value="SAM-dependent_MTases_sf"/>
</dbReference>
<evidence type="ECO:0000256" key="2">
    <source>
        <dbReference type="ARBA" id="ARBA00022679"/>
    </source>
</evidence>
<dbReference type="GO" id="GO:0032259">
    <property type="term" value="P:methylation"/>
    <property type="evidence" value="ECO:0007669"/>
    <property type="project" value="UniProtKB-KW"/>
</dbReference>
<dbReference type="CDD" id="cd02440">
    <property type="entry name" value="AdoMet_MTases"/>
    <property type="match status" value="1"/>
</dbReference>
<organism evidence="4 5">
    <name type="scientific">candidate division WOR-3 bacterium</name>
    <dbReference type="NCBI Taxonomy" id="2052148"/>
    <lineage>
        <taxon>Bacteria</taxon>
        <taxon>Bacteria division WOR-3</taxon>
    </lineage>
</organism>
<keyword evidence="2" id="KW-0808">Transferase</keyword>
<dbReference type="SUPFAM" id="SSF53335">
    <property type="entry name" value="S-adenosyl-L-methionine-dependent methyltransferases"/>
    <property type="match status" value="1"/>
</dbReference>
<evidence type="ECO:0000313" key="4">
    <source>
        <dbReference type="EMBL" id="MBM3330452.1"/>
    </source>
</evidence>
<evidence type="ECO:0000256" key="1">
    <source>
        <dbReference type="ARBA" id="ARBA00022603"/>
    </source>
</evidence>
<comment type="caution">
    <text evidence="4">The sequence shown here is derived from an EMBL/GenBank/DDBJ whole genome shotgun (WGS) entry which is preliminary data.</text>
</comment>
<dbReference type="Proteomes" id="UP000779900">
    <property type="component" value="Unassembled WGS sequence"/>
</dbReference>
<dbReference type="PANTHER" id="PTHR44942">
    <property type="entry name" value="METHYLTRANSF_11 DOMAIN-CONTAINING PROTEIN"/>
    <property type="match status" value="1"/>
</dbReference>
<dbReference type="GO" id="GO:0008168">
    <property type="term" value="F:methyltransferase activity"/>
    <property type="evidence" value="ECO:0007669"/>
    <property type="project" value="UniProtKB-KW"/>
</dbReference>
<feature type="domain" description="Methyltransferase" evidence="3">
    <location>
        <begin position="58"/>
        <end position="166"/>
    </location>
</feature>
<proteinExistence type="predicted"/>
<dbReference type="PANTHER" id="PTHR44942:SF4">
    <property type="entry name" value="METHYLTRANSFERASE TYPE 11 DOMAIN-CONTAINING PROTEIN"/>
    <property type="match status" value="1"/>
</dbReference>
<evidence type="ECO:0000313" key="5">
    <source>
        <dbReference type="Proteomes" id="UP000779900"/>
    </source>
</evidence>